<dbReference type="InterPro" id="IPR006638">
    <property type="entry name" value="Elp3/MiaA/NifB-like_rSAM"/>
</dbReference>
<dbReference type="SUPFAM" id="SSF102114">
    <property type="entry name" value="Radical SAM enzymes"/>
    <property type="match status" value="1"/>
</dbReference>
<dbReference type="PANTHER" id="PTHR43787">
    <property type="entry name" value="FEMO COFACTOR BIOSYNTHESIS PROTEIN NIFB-RELATED"/>
    <property type="match status" value="1"/>
</dbReference>
<dbReference type="PANTHER" id="PTHR43787:SF13">
    <property type="entry name" value="FEMO COFACTOR BIOSYNTHESIS PROTEIN NIFB"/>
    <property type="match status" value="1"/>
</dbReference>
<evidence type="ECO:0000256" key="5">
    <source>
        <dbReference type="ARBA" id="ARBA00021702"/>
    </source>
</evidence>
<keyword evidence="6" id="KW-0004">4Fe-4S</keyword>
<keyword evidence="9" id="KW-0408">Iron</keyword>
<comment type="pathway">
    <text evidence="3">Cofactor biosynthesis; Fe-Mo cofactor biosynthesis.</text>
</comment>
<evidence type="ECO:0000256" key="12">
    <source>
        <dbReference type="ARBA" id="ARBA00023239"/>
    </source>
</evidence>
<accession>A0A484HI53</accession>
<dbReference type="AlphaFoldDB" id="A0A484HI53"/>
<feature type="domain" description="Radical SAM core" evidence="15">
    <location>
        <begin position="21"/>
        <end position="267"/>
    </location>
</feature>
<dbReference type="CDD" id="cd01335">
    <property type="entry name" value="Radical_SAM"/>
    <property type="match status" value="1"/>
</dbReference>
<dbReference type="InterPro" id="IPR058240">
    <property type="entry name" value="rSAM_sf"/>
</dbReference>
<comment type="function">
    <text evidence="2">Involved in the biosynthesis of the iron-molybdenum cofactor (FeMo-co or M-cluster) found in the dinitrogenase enzyme of the nitrogenase complex in nitrogen-fixing microorganisms. NifB catalyzes the crucial step of radical SAM-dependent carbide insertion that occurs concomitant with the insertion of a 9th sulfur and the rearrangement/coupling of two [4Fe-4S] clusters into a [8Fe-9S-C] cluster, the precursor to the M-cluster.</text>
</comment>
<protein>
    <recommendedName>
        <fullName evidence="5">FeMo cofactor biosynthesis protein NifB</fullName>
    </recommendedName>
    <alternativeName>
        <fullName evidence="14">Nitrogenase cofactor maturase NifB</fullName>
    </alternativeName>
    <alternativeName>
        <fullName evidence="13">Radical SAM assemblase NifB</fullName>
    </alternativeName>
</protein>
<sequence>MKKIAIKKTERRHPCFFSESRKRYGRIHLPVAQNCNIQCVYCRRDHECLHENRPGVSNGVVGPEEALDRLDRALEKMPEIAVAGIAGPGDAFCDPRPTLRTFELIRRKYPGMELCVSSNGLNVRDHIPDLADLNVGFVTLTINAIDPGVGSRLCVSVREGKGRALSGIPAARALIARQLETVSLLKAGGFRVKVNTVVVPGVNEDHAVFIAGKMGAMGVDLMNLLPLIPVPGTKMEGAEPPSRAEMRKLRRMAGKFLPQMRHCQRCRADAAGCLDKSPDTPAPLKTD</sequence>
<dbReference type="Gene3D" id="3.20.20.70">
    <property type="entry name" value="Aldolase class I"/>
    <property type="match status" value="1"/>
</dbReference>
<evidence type="ECO:0000256" key="13">
    <source>
        <dbReference type="ARBA" id="ARBA00030926"/>
    </source>
</evidence>
<dbReference type="InterPro" id="IPR013785">
    <property type="entry name" value="Aldolase_TIM"/>
</dbReference>
<dbReference type="InterPro" id="IPR000385">
    <property type="entry name" value="MoaA_NifB_PqqE_Fe-S-bd_CS"/>
</dbReference>
<name>A0A484HI53_9BACT</name>
<evidence type="ECO:0000256" key="6">
    <source>
        <dbReference type="ARBA" id="ARBA00022485"/>
    </source>
</evidence>
<comment type="cofactor">
    <cofactor evidence="1">
        <name>[4Fe-4S] cluster</name>
        <dbReference type="ChEBI" id="CHEBI:49883"/>
    </cofactor>
</comment>
<evidence type="ECO:0000256" key="4">
    <source>
        <dbReference type="ARBA" id="ARBA00006804"/>
    </source>
</evidence>
<evidence type="ECO:0000256" key="9">
    <source>
        <dbReference type="ARBA" id="ARBA00023004"/>
    </source>
</evidence>
<dbReference type="EMBL" id="CAACVI010000034">
    <property type="protein sequence ID" value="VEN74427.1"/>
    <property type="molecule type" value="Genomic_DNA"/>
</dbReference>
<dbReference type="GO" id="GO:0051539">
    <property type="term" value="F:4 iron, 4 sulfur cluster binding"/>
    <property type="evidence" value="ECO:0007669"/>
    <property type="project" value="UniProtKB-KW"/>
</dbReference>
<evidence type="ECO:0000256" key="14">
    <source>
        <dbReference type="ARBA" id="ARBA00032102"/>
    </source>
</evidence>
<dbReference type="SFLD" id="SFLDS00029">
    <property type="entry name" value="Radical_SAM"/>
    <property type="match status" value="1"/>
</dbReference>
<dbReference type="UniPathway" id="UPA00782"/>
<evidence type="ECO:0000256" key="2">
    <source>
        <dbReference type="ARBA" id="ARBA00003522"/>
    </source>
</evidence>
<dbReference type="GO" id="GO:0032324">
    <property type="term" value="P:molybdopterin cofactor biosynthetic process"/>
    <property type="evidence" value="ECO:0007669"/>
    <property type="project" value="UniProtKB-ARBA"/>
</dbReference>
<dbReference type="GO" id="GO:0046872">
    <property type="term" value="F:metal ion binding"/>
    <property type="evidence" value="ECO:0007669"/>
    <property type="project" value="UniProtKB-KW"/>
</dbReference>
<evidence type="ECO:0000256" key="3">
    <source>
        <dbReference type="ARBA" id="ARBA00005155"/>
    </source>
</evidence>
<dbReference type="SMART" id="SM00729">
    <property type="entry name" value="Elp3"/>
    <property type="match status" value="1"/>
</dbReference>
<evidence type="ECO:0000256" key="1">
    <source>
        <dbReference type="ARBA" id="ARBA00001966"/>
    </source>
</evidence>
<keyword evidence="8" id="KW-0479">Metal-binding</keyword>
<dbReference type="Pfam" id="PF04055">
    <property type="entry name" value="Radical_SAM"/>
    <property type="match status" value="1"/>
</dbReference>
<dbReference type="PROSITE" id="PS01305">
    <property type="entry name" value="MOAA_NIFB_PQQE"/>
    <property type="match status" value="1"/>
</dbReference>
<organism evidence="16">
    <name type="scientific">uncultured Desulfobacteraceae bacterium</name>
    <dbReference type="NCBI Taxonomy" id="218296"/>
    <lineage>
        <taxon>Bacteria</taxon>
        <taxon>Pseudomonadati</taxon>
        <taxon>Thermodesulfobacteriota</taxon>
        <taxon>Desulfobacteria</taxon>
        <taxon>Desulfobacterales</taxon>
        <taxon>Desulfobacteraceae</taxon>
        <taxon>environmental samples</taxon>
    </lineage>
</organism>
<dbReference type="GO" id="GO:0016829">
    <property type="term" value="F:lyase activity"/>
    <property type="evidence" value="ECO:0007669"/>
    <property type="project" value="UniProtKB-KW"/>
</dbReference>
<evidence type="ECO:0000313" key="16">
    <source>
        <dbReference type="EMBL" id="VEN74427.1"/>
    </source>
</evidence>
<proteinExistence type="inferred from homology"/>
<gene>
    <name evidence="16" type="ORF">EPICR_40006</name>
</gene>
<dbReference type="PROSITE" id="PS51918">
    <property type="entry name" value="RADICAL_SAM"/>
    <property type="match status" value="1"/>
</dbReference>
<keyword evidence="11" id="KW-0535">Nitrogen fixation</keyword>
<keyword evidence="12" id="KW-0456">Lyase</keyword>
<keyword evidence="7" id="KW-0949">S-adenosyl-L-methionine</keyword>
<evidence type="ECO:0000256" key="11">
    <source>
        <dbReference type="ARBA" id="ARBA00023231"/>
    </source>
</evidence>
<evidence type="ECO:0000256" key="10">
    <source>
        <dbReference type="ARBA" id="ARBA00023014"/>
    </source>
</evidence>
<comment type="similarity">
    <text evidence="4">Belongs to the radical SAM superfamily. NifB family.</text>
</comment>
<evidence type="ECO:0000259" key="15">
    <source>
        <dbReference type="PROSITE" id="PS51918"/>
    </source>
</evidence>
<keyword evidence="10" id="KW-0411">Iron-sulfur</keyword>
<evidence type="ECO:0000256" key="7">
    <source>
        <dbReference type="ARBA" id="ARBA00022691"/>
    </source>
</evidence>
<evidence type="ECO:0000256" key="8">
    <source>
        <dbReference type="ARBA" id="ARBA00022723"/>
    </source>
</evidence>
<reference evidence="16" key="1">
    <citation type="submission" date="2019-01" db="EMBL/GenBank/DDBJ databases">
        <authorList>
            <consortium name="Genoscope - CEA"/>
            <person name="William W."/>
        </authorList>
    </citation>
    <scope>NUCLEOTIDE SEQUENCE</scope>
    <source>
        <strain evidence="16">CR-1</strain>
    </source>
</reference>
<dbReference type="InterPro" id="IPR007197">
    <property type="entry name" value="rSAM"/>
</dbReference>